<feature type="region of interest" description="Disordered" evidence="1">
    <location>
        <begin position="1"/>
        <end position="27"/>
    </location>
</feature>
<evidence type="ECO:0000256" key="1">
    <source>
        <dbReference type="SAM" id="MobiDB-lite"/>
    </source>
</evidence>
<organism evidence="2 3">
    <name type="scientific">Paenibacillus ginsengarvi</name>
    <dbReference type="NCBI Taxonomy" id="400777"/>
    <lineage>
        <taxon>Bacteria</taxon>
        <taxon>Bacillati</taxon>
        <taxon>Bacillota</taxon>
        <taxon>Bacilli</taxon>
        <taxon>Bacillales</taxon>
        <taxon>Paenibacillaceae</taxon>
        <taxon>Paenibacillus</taxon>
    </lineage>
</organism>
<feature type="region of interest" description="Disordered" evidence="1">
    <location>
        <begin position="63"/>
        <end position="85"/>
    </location>
</feature>
<gene>
    <name evidence="2" type="ORF">D7M11_05530</name>
</gene>
<protein>
    <submittedName>
        <fullName evidence="2">Uncharacterized protein</fullName>
    </submittedName>
</protein>
<dbReference type="RefSeq" id="WP_120746166.1">
    <property type="nucleotide sequence ID" value="NZ_RBAH01000003.1"/>
</dbReference>
<dbReference type="Proteomes" id="UP000282311">
    <property type="component" value="Unassembled WGS sequence"/>
</dbReference>
<sequence>MDNVEQSVGERRLESEPTADKPGKISRRKLLGVLGMTGAAFAANEILGAGDNLLQAKSVSEQVYGPDLSPPHKDAQHPSPPQSPFQHNVLPGRDMAGAHPASAILDAGGKTQQQLNNLLYSPTNGTPYVRTIFEFMPQDVIDDVFGAKVLDHAPYVQEAINSLGSGGVLWIPLTSSAQINIGTTVNISSAHRSLKIIGTRGTASRDSSLATFKWTGAVDGGVMFDILQSWGITFEDCSFNAADRATNIIRLRAETYGLPVRPSHRHNFVRCGFGSAYKQLVVIGDGGNEDMINIKFDSCQFDYYSGNTSSACPSGIFIDAPQAYSIDFDNCLFARAGYPNNFFHIRAGSVNIHSACFDGNVGSVDIYLQPYIGAISPQLTVTHAETQSDWFLKTVSGMGIYPTRTVLLQNIRHRADNGQAKPMSIYWDLGHQCQLVHVGCALHGIEIGPNAASVVEVAPQWGRTGGAYPITGYEGNLSVLTGLNGFNITESNRTSKGGLRIGENIFCVSGDDGNDNPLNLPGNKVEGDFWINNKSSIAKSKPAIYRYVGTRRTLMSDSVVHQTYTKTVTANAGKYDYALDSEAVPQMHAIYEVRWNILADRTNTIYEAGVFHIFVKRVSATIQVVKVDVSKSQQATPIITTSVTMWNGFVETPATSASQAALNTFVIRLKFLGILDGLVSGTELNVSMRRIGH</sequence>
<accession>A0A3B0CN33</accession>
<evidence type="ECO:0000313" key="3">
    <source>
        <dbReference type="Proteomes" id="UP000282311"/>
    </source>
</evidence>
<dbReference type="AlphaFoldDB" id="A0A3B0CN33"/>
<evidence type="ECO:0000313" key="2">
    <source>
        <dbReference type="EMBL" id="RKN85797.1"/>
    </source>
</evidence>
<reference evidence="2 3" key="1">
    <citation type="journal article" date="2007" name="Int. J. Syst. Evol. Microbiol.">
        <title>Paenibacillus ginsengarvi sp. nov., isolated from soil from ginseng cultivation.</title>
        <authorList>
            <person name="Yoon M.H."/>
            <person name="Ten L.N."/>
            <person name="Im W.T."/>
        </authorList>
    </citation>
    <scope>NUCLEOTIDE SEQUENCE [LARGE SCALE GENOMIC DNA]</scope>
    <source>
        <strain evidence="2 3">KCTC 13059</strain>
    </source>
</reference>
<comment type="caution">
    <text evidence="2">The sequence shown here is derived from an EMBL/GenBank/DDBJ whole genome shotgun (WGS) entry which is preliminary data.</text>
</comment>
<feature type="compositionally biased region" description="Basic and acidic residues" evidence="1">
    <location>
        <begin position="8"/>
        <end position="23"/>
    </location>
</feature>
<proteinExistence type="predicted"/>
<dbReference type="OrthoDB" id="2496562at2"/>
<name>A0A3B0CN33_9BACL</name>
<dbReference type="EMBL" id="RBAH01000003">
    <property type="protein sequence ID" value="RKN85797.1"/>
    <property type="molecule type" value="Genomic_DNA"/>
</dbReference>
<keyword evidence="3" id="KW-1185">Reference proteome</keyword>